<dbReference type="Pfam" id="PF14497">
    <property type="entry name" value="GST_C_3"/>
    <property type="match status" value="1"/>
</dbReference>
<feature type="non-terminal residue" evidence="3">
    <location>
        <position position="80"/>
    </location>
</feature>
<dbReference type="EMBL" id="CAJOBH010079731">
    <property type="protein sequence ID" value="CAF4511328.1"/>
    <property type="molecule type" value="Genomic_DNA"/>
</dbReference>
<dbReference type="EMBL" id="CAJOBJ010094957">
    <property type="protein sequence ID" value="CAF4560267.1"/>
    <property type="molecule type" value="Genomic_DNA"/>
</dbReference>
<feature type="domain" description="Glutathione S-transferase C-terminal" evidence="1">
    <location>
        <begin position="20"/>
        <end position="77"/>
    </location>
</feature>
<comment type="caution">
    <text evidence="3">The sequence shown here is derived from an EMBL/GenBank/DDBJ whole genome shotgun (WGS) entry which is preliminary data.</text>
</comment>
<dbReference type="Gene3D" id="1.20.1050.10">
    <property type="match status" value="1"/>
</dbReference>
<dbReference type="Proteomes" id="UP000681720">
    <property type="component" value="Unassembled WGS sequence"/>
</dbReference>
<organism evidence="3 4">
    <name type="scientific">Rotaria magnacalcarata</name>
    <dbReference type="NCBI Taxonomy" id="392030"/>
    <lineage>
        <taxon>Eukaryota</taxon>
        <taxon>Metazoa</taxon>
        <taxon>Spiralia</taxon>
        <taxon>Gnathifera</taxon>
        <taxon>Rotifera</taxon>
        <taxon>Eurotatoria</taxon>
        <taxon>Bdelloidea</taxon>
        <taxon>Philodinida</taxon>
        <taxon>Philodinidae</taxon>
        <taxon>Rotaria</taxon>
    </lineage>
</organism>
<feature type="non-terminal residue" evidence="3">
    <location>
        <position position="1"/>
    </location>
</feature>
<sequence>LTRRFQEKLFEQMNNSTTLEQQKANLTQFLADHATDYLNQLENIDQILHYPQGPFYLGCQISIADLVVYQTITYLLDLDP</sequence>
<name>A0A8S2YHY5_9BILA</name>
<dbReference type="InterPro" id="IPR036282">
    <property type="entry name" value="Glutathione-S-Trfase_C_sf"/>
</dbReference>
<evidence type="ECO:0000313" key="4">
    <source>
        <dbReference type="Proteomes" id="UP000681720"/>
    </source>
</evidence>
<evidence type="ECO:0000313" key="3">
    <source>
        <dbReference type="EMBL" id="CAF4560267.1"/>
    </source>
</evidence>
<dbReference type="AlphaFoldDB" id="A0A8S2YHY5"/>
<protein>
    <recommendedName>
        <fullName evidence="1">Glutathione S-transferase C-terminal domain-containing protein</fullName>
    </recommendedName>
</protein>
<evidence type="ECO:0000313" key="2">
    <source>
        <dbReference type="EMBL" id="CAF4511328.1"/>
    </source>
</evidence>
<dbReference type="Proteomes" id="UP000681967">
    <property type="component" value="Unassembled WGS sequence"/>
</dbReference>
<evidence type="ECO:0000259" key="1">
    <source>
        <dbReference type="Pfam" id="PF14497"/>
    </source>
</evidence>
<proteinExistence type="predicted"/>
<gene>
    <name evidence="2" type="ORF">BYL167_LOCUS36485</name>
    <name evidence="3" type="ORF">GIL414_LOCUS37217</name>
</gene>
<dbReference type="SUPFAM" id="SSF47616">
    <property type="entry name" value="GST C-terminal domain-like"/>
    <property type="match status" value="1"/>
</dbReference>
<accession>A0A8S2YHY5</accession>
<reference evidence="3" key="1">
    <citation type="submission" date="2021-02" db="EMBL/GenBank/DDBJ databases">
        <authorList>
            <person name="Nowell W R."/>
        </authorList>
    </citation>
    <scope>NUCLEOTIDE SEQUENCE</scope>
</reference>
<dbReference type="InterPro" id="IPR004046">
    <property type="entry name" value="GST_C"/>
</dbReference>